<evidence type="ECO:0000313" key="2">
    <source>
        <dbReference type="Proteomes" id="UP000465221"/>
    </source>
</evidence>
<dbReference type="AlphaFoldDB" id="A0A8H3N2H6"/>
<dbReference type="Proteomes" id="UP000465221">
    <property type="component" value="Unassembled WGS sequence"/>
</dbReference>
<reference evidence="1 2" key="1">
    <citation type="submission" date="2020-01" db="EMBL/GenBank/DDBJ databases">
        <title>Draft genome sequence of Aspergillus udagawae IFM 46972.</title>
        <authorList>
            <person name="Takahashi H."/>
            <person name="Yaguchi T."/>
        </authorList>
    </citation>
    <scope>NUCLEOTIDE SEQUENCE [LARGE SCALE GENOMIC DNA]</scope>
    <source>
        <strain evidence="1 2">IFM 46972</strain>
    </source>
</reference>
<comment type="caution">
    <text evidence="1">The sequence shown here is derived from an EMBL/GenBank/DDBJ whole genome shotgun (WGS) entry which is preliminary data.</text>
</comment>
<name>A0A8H3N2H6_9EURO</name>
<protein>
    <submittedName>
        <fullName evidence="1">Uncharacterized protein</fullName>
    </submittedName>
</protein>
<organism evidence="1 2">
    <name type="scientific">Aspergillus udagawae</name>
    <dbReference type="NCBI Taxonomy" id="91492"/>
    <lineage>
        <taxon>Eukaryota</taxon>
        <taxon>Fungi</taxon>
        <taxon>Dikarya</taxon>
        <taxon>Ascomycota</taxon>
        <taxon>Pezizomycotina</taxon>
        <taxon>Eurotiomycetes</taxon>
        <taxon>Eurotiomycetidae</taxon>
        <taxon>Eurotiales</taxon>
        <taxon>Aspergillaceae</taxon>
        <taxon>Aspergillus</taxon>
        <taxon>Aspergillus subgen. Fumigati</taxon>
    </lineage>
</organism>
<proteinExistence type="predicted"/>
<sequence>MPPEDLLLINRKYYNELHSSNFVIKYDGRPATGEGPTDGLSSDGKHSWWYMGDQEPTEASIFPSSGLRNGRVIIGTAHDQYPARQSIECRCAAIY</sequence>
<evidence type="ECO:0000313" key="1">
    <source>
        <dbReference type="EMBL" id="GFF23160.1"/>
    </source>
</evidence>
<gene>
    <name evidence="1" type="ORF">IFM46972_00572</name>
</gene>
<accession>A0A8H3N2H6</accession>
<dbReference type="EMBL" id="BLKC01000003">
    <property type="protein sequence ID" value="GFF23160.1"/>
    <property type="molecule type" value="Genomic_DNA"/>
</dbReference>